<protein>
    <submittedName>
        <fullName evidence="7">Putative oxidoreductase</fullName>
    </submittedName>
</protein>
<feature type="domain" description="FAD dependent oxidoreductase" evidence="6">
    <location>
        <begin position="27"/>
        <end position="386"/>
    </location>
</feature>
<dbReference type="EMBL" id="BAHC01000120">
    <property type="protein sequence ID" value="GAB90974.1"/>
    <property type="molecule type" value="Genomic_DNA"/>
</dbReference>
<reference evidence="7 8" key="1">
    <citation type="submission" date="2012-08" db="EMBL/GenBank/DDBJ databases">
        <title>Whole genome shotgun sequence of Gordonia rhizosphera NBRC 16068.</title>
        <authorList>
            <person name="Takarada H."/>
            <person name="Isaki S."/>
            <person name="Hosoyama A."/>
            <person name="Tsuchikane K."/>
            <person name="Katsumata H."/>
            <person name="Baba S."/>
            <person name="Ohji S."/>
            <person name="Yamazaki S."/>
            <person name="Fujita N."/>
        </authorList>
    </citation>
    <scope>NUCLEOTIDE SEQUENCE [LARGE SCALE GENOMIC DNA]</scope>
    <source>
        <strain evidence="7 8">NBRC 16068</strain>
    </source>
</reference>
<organism evidence="7 8">
    <name type="scientific">Gordonia rhizosphera NBRC 16068</name>
    <dbReference type="NCBI Taxonomy" id="1108045"/>
    <lineage>
        <taxon>Bacteria</taxon>
        <taxon>Bacillati</taxon>
        <taxon>Actinomycetota</taxon>
        <taxon>Actinomycetes</taxon>
        <taxon>Mycobacteriales</taxon>
        <taxon>Gordoniaceae</taxon>
        <taxon>Gordonia</taxon>
    </lineage>
</organism>
<dbReference type="GO" id="GO:0047545">
    <property type="term" value="F:(S)-2-hydroxyglutarate dehydrogenase activity"/>
    <property type="evidence" value="ECO:0007669"/>
    <property type="project" value="TreeGrafter"/>
</dbReference>
<dbReference type="Gene3D" id="3.30.9.10">
    <property type="entry name" value="D-Amino Acid Oxidase, subunit A, domain 2"/>
    <property type="match status" value="1"/>
</dbReference>
<dbReference type="AlphaFoldDB" id="K6WWN3"/>
<keyword evidence="3" id="KW-0274">FAD</keyword>
<dbReference type="PANTHER" id="PTHR43104:SF4">
    <property type="entry name" value="L-2-HYDROXYGLUTARATE DEHYDROGENASE, MITOCHONDRIAL"/>
    <property type="match status" value="1"/>
</dbReference>
<name>K6WWN3_9ACTN</name>
<keyword evidence="4" id="KW-0560">Oxidoreductase</keyword>
<sequence>MTPTLLGSTTHRITVAPSNLLGVETVDAVVVGAGVIGLAVARRLARDGREVMVFECEDSIGTQTSSRNSEVIHAGIYYPAGSRKASACVEGRELLYRYCADHDVAHRRLGKLIVATDDAQLPDLERIAGRAAANGVTDLRPVDAGELHELEPQIRGVGALLSPSTGIIDAHGLMRALRHDAQEAGAMIVLHSAITAGSVGGDPPLVVEVDGADTLGCRMLVNCAGLGAWDVAGSLRGFPIDGVPPRRFAKGTYFSLAHGSVPFGRLIYPVPVDGGLGVHLTLDLAGRARFGPDVEWVDELDYRVDADRADAFAAEIRRYWPDLPDDALQPDYAGIRPKLSGPGEPAADFGLQGPADHGIPGLVNMFGIESPGLTSCLALARDVAALL</sequence>
<dbReference type="STRING" id="1108045.GORHZ_120_00300"/>
<dbReference type="PANTHER" id="PTHR43104">
    <property type="entry name" value="L-2-HYDROXYGLUTARATE DEHYDROGENASE, MITOCHONDRIAL"/>
    <property type="match status" value="1"/>
</dbReference>
<dbReference type="InterPro" id="IPR006076">
    <property type="entry name" value="FAD-dep_OxRdtase"/>
</dbReference>
<evidence type="ECO:0000256" key="3">
    <source>
        <dbReference type="ARBA" id="ARBA00022827"/>
    </source>
</evidence>
<keyword evidence="2" id="KW-0285">Flavoprotein</keyword>
<comment type="caution">
    <text evidence="7">The sequence shown here is derived from an EMBL/GenBank/DDBJ whole genome shotgun (WGS) entry which is preliminary data.</text>
</comment>
<evidence type="ECO:0000256" key="5">
    <source>
        <dbReference type="ARBA" id="ARBA00037941"/>
    </source>
</evidence>
<dbReference type="eggNOG" id="COG0579">
    <property type="taxonomic scope" value="Bacteria"/>
</dbReference>
<proteinExistence type="inferred from homology"/>
<evidence type="ECO:0000259" key="6">
    <source>
        <dbReference type="Pfam" id="PF01266"/>
    </source>
</evidence>
<evidence type="ECO:0000313" key="8">
    <source>
        <dbReference type="Proteomes" id="UP000008363"/>
    </source>
</evidence>
<evidence type="ECO:0000256" key="2">
    <source>
        <dbReference type="ARBA" id="ARBA00022630"/>
    </source>
</evidence>
<keyword evidence="8" id="KW-1185">Reference proteome</keyword>
<evidence type="ECO:0000256" key="1">
    <source>
        <dbReference type="ARBA" id="ARBA00001974"/>
    </source>
</evidence>
<dbReference type="Gene3D" id="3.50.50.60">
    <property type="entry name" value="FAD/NAD(P)-binding domain"/>
    <property type="match status" value="1"/>
</dbReference>
<dbReference type="InterPro" id="IPR036188">
    <property type="entry name" value="FAD/NAD-bd_sf"/>
</dbReference>
<evidence type="ECO:0000313" key="7">
    <source>
        <dbReference type="EMBL" id="GAB90974.1"/>
    </source>
</evidence>
<accession>K6WWN3</accession>
<dbReference type="Proteomes" id="UP000008363">
    <property type="component" value="Unassembled WGS sequence"/>
</dbReference>
<gene>
    <name evidence="7" type="ORF">GORHZ_120_00300</name>
</gene>
<evidence type="ECO:0000256" key="4">
    <source>
        <dbReference type="ARBA" id="ARBA00023002"/>
    </source>
</evidence>
<comment type="similarity">
    <text evidence="5">Belongs to the L2HGDH family.</text>
</comment>
<dbReference type="SUPFAM" id="SSF51905">
    <property type="entry name" value="FAD/NAD(P)-binding domain"/>
    <property type="match status" value="1"/>
</dbReference>
<dbReference type="Pfam" id="PF01266">
    <property type="entry name" value="DAO"/>
    <property type="match status" value="1"/>
</dbReference>
<comment type="cofactor">
    <cofactor evidence="1">
        <name>FAD</name>
        <dbReference type="ChEBI" id="CHEBI:57692"/>
    </cofactor>
</comment>